<dbReference type="Proteomes" id="UP000283295">
    <property type="component" value="Unassembled WGS sequence"/>
</dbReference>
<dbReference type="AlphaFoldDB" id="A0A412IRC7"/>
<feature type="region of interest" description="Disordered" evidence="1">
    <location>
        <begin position="575"/>
        <end position="608"/>
    </location>
</feature>
<dbReference type="Pfam" id="PF01841">
    <property type="entry name" value="Transglut_core"/>
    <property type="match status" value="1"/>
</dbReference>
<feature type="transmembrane region" description="Helical" evidence="2">
    <location>
        <begin position="44"/>
        <end position="66"/>
    </location>
</feature>
<feature type="transmembrane region" description="Helical" evidence="2">
    <location>
        <begin position="73"/>
        <end position="91"/>
    </location>
</feature>
<dbReference type="OrthoDB" id="9804872at2"/>
<dbReference type="SUPFAM" id="SSF54001">
    <property type="entry name" value="Cysteine proteinases"/>
    <property type="match status" value="1"/>
</dbReference>
<accession>A0A412IRC7</accession>
<dbReference type="InterPro" id="IPR002931">
    <property type="entry name" value="Transglutaminase-like"/>
</dbReference>
<dbReference type="InterPro" id="IPR052901">
    <property type="entry name" value="Bact_TGase-like"/>
</dbReference>
<proteinExistence type="predicted"/>
<protein>
    <recommendedName>
        <fullName evidence="3">Transglutaminase-like domain-containing protein</fullName>
    </recommendedName>
</protein>
<feature type="domain" description="Transglutaminase-like" evidence="3">
    <location>
        <begin position="501"/>
        <end position="571"/>
    </location>
</feature>
<dbReference type="Gene3D" id="3.10.620.30">
    <property type="match status" value="1"/>
</dbReference>
<feature type="compositionally biased region" description="Polar residues" evidence="1">
    <location>
        <begin position="582"/>
        <end position="592"/>
    </location>
</feature>
<dbReference type="PANTHER" id="PTHR42736:SF1">
    <property type="entry name" value="PROTEIN-GLUTAMINE GAMMA-GLUTAMYLTRANSFERASE"/>
    <property type="match status" value="1"/>
</dbReference>
<keyword evidence="2" id="KW-0472">Membrane</keyword>
<feature type="transmembrane region" description="Helical" evidence="2">
    <location>
        <begin position="617"/>
        <end position="639"/>
    </location>
</feature>
<name>A0A412IRC7_9FIRM</name>
<feature type="transmembrane region" description="Helical" evidence="2">
    <location>
        <begin position="206"/>
        <end position="229"/>
    </location>
</feature>
<evidence type="ECO:0000256" key="1">
    <source>
        <dbReference type="SAM" id="MobiDB-lite"/>
    </source>
</evidence>
<reference evidence="4 5" key="1">
    <citation type="submission" date="2018-08" db="EMBL/GenBank/DDBJ databases">
        <title>A genome reference for cultivated species of the human gut microbiota.</title>
        <authorList>
            <person name="Zou Y."/>
            <person name="Xue W."/>
            <person name="Luo G."/>
        </authorList>
    </citation>
    <scope>NUCLEOTIDE SEQUENCE [LARGE SCALE GENOMIC DNA]</scope>
    <source>
        <strain evidence="4 5">AF22-21</strain>
    </source>
</reference>
<keyword evidence="2" id="KW-0812">Transmembrane</keyword>
<feature type="transmembrane region" description="Helical" evidence="2">
    <location>
        <begin position="156"/>
        <end position="172"/>
    </location>
</feature>
<evidence type="ECO:0000256" key="2">
    <source>
        <dbReference type="SAM" id="Phobius"/>
    </source>
</evidence>
<dbReference type="SMART" id="SM00460">
    <property type="entry name" value="TGc"/>
    <property type="match status" value="1"/>
</dbReference>
<dbReference type="InterPro" id="IPR038765">
    <property type="entry name" value="Papain-like_cys_pep_sf"/>
</dbReference>
<organism evidence="4 5">
    <name type="scientific">Coprococcus eutactus</name>
    <dbReference type="NCBI Taxonomy" id="33043"/>
    <lineage>
        <taxon>Bacteria</taxon>
        <taxon>Bacillati</taxon>
        <taxon>Bacillota</taxon>
        <taxon>Clostridia</taxon>
        <taxon>Lachnospirales</taxon>
        <taxon>Lachnospiraceae</taxon>
        <taxon>Coprococcus</taxon>
    </lineage>
</organism>
<evidence type="ECO:0000259" key="3">
    <source>
        <dbReference type="SMART" id="SM00460"/>
    </source>
</evidence>
<dbReference type="PANTHER" id="PTHR42736">
    <property type="entry name" value="PROTEIN-GLUTAMINE GAMMA-GLUTAMYLTRANSFERASE"/>
    <property type="match status" value="1"/>
</dbReference>
<comment type="caution">
    <text evidence="4">The sequence shown here is derived from an EMBL/GenBank/DDBJ whole genome shotgun (WGS) entry which is preliminary data.</text>
</comment>
<evidence type="ECO:0000313" key="5">
    <source>
        <dbReference type="Proteomes" id="UP000283295"/>
    </source>
</evidence>
<feature type="transmembrane region" description="Helical" evidence="2">
    <location>
        <begin position="20"/>
        <end position="38"/>
    </location>
</feature>
<dbReference type="EMBL" id="QRVK01000019">
    <property type="protein sequence ID" value="RGS41443.1"/>
    <property type="molecule type" value="Genomic_DNA"/>
</dbReference>
<gene>
    <name evidence="4" type="ORF">DWX94_08405</name>
</gene>
<keyword evidence="2" id="KW-1133">Transmembrane helix</keyword>
<sequence>MGNEISIDISGIKASSRNTWILRGFITFCAVLSLVMGISSGFKLGTGVTAVLPGALIGGFLFQFLLRKKKSAIIGYVAFLVAAAAAGIAMMNQVGNGFAKLANDVLTTVNKNMAMANLMFVVDESTAKTDELITMILLSFVSAAVMALIIRARLNLLASVLVFLAVTLPMIYKGDGSAVWLMLGLVSVVLIMYVGNVHGNITADMYVHLGICMAVIAGLTMAVYMFMAYSPLQVVDDIKTNMQYHGENVIYGKSDYPEGKFSRYDDTIITGEERLQIRMSQPKQMYMRGFVGSKYTEDGWEDSDLKIYGGDYEGVFEWFSSNDYSPLANLSAYVTQSAENGGEAADNSIYVEISNISARRKYQYVPECVTYSSLENLYAPKNDVNFRSQGLGRETDYFFDMVDVINNDYKAIYGEKWYQDQTGDKIFHDSENVYGTFARKYYEDIPDDMRKYFDSHVPNAGQKMNPFDAIKVVRDYMAGQMSYRNDADEYTGDEDFVIEMLDGHKAGYSAHFATVATMLFRYYGIPARYVEGYLVNPVAGSDVISVTDEDSHAWVEIYAGGLGFIPIEVTPGYYSEDDDTGKGNTDSGTTPQTIPPEPEDQQEDNGGGGGSMETVLLIGYIVLGLIALFIVVLIIRRIVCAIVRRKRMNDPDNEKSIAASGDYMAALMAYQKKKLEDNISPQLLDLLRRYKFSRYIPTADDAKFVRESALEMKKNVVHEENILSRIKMGFWNAIR</sequence>
<feature type="transmembrane region" description="Helical" evidence="2">
    <location>
        <begin position="178"/>
        <end position="194"/>
    </location>
</feature>
<feature type="transmembrane region" description="Helical" evidence="2">
    <location>
        <begin position="132"/>
        <end position="149"/>
    </location>
</feature>
<evidence type="ECO:0000313" key="4">
    <source>
        <dbReference type="EMBL" id="RGS41443.1"/>
    </source>
</evidence>